<dbReference type="STRING" id="1297617.IB211_00592c"/>
<evidence type="ECO:0000259" key="7">
    <source>
        <dbReference type="Pfam" id="PF00725"/>
    </source>
</evidence>
<evidence type="ECO:0000313" key="9">
    <source>
        <dbReference type="EMBL" id="ALP92987.1"/>
    </source>
</evidence>
<dbReference type="FunFam" id="3.40.50.720:FF:000009">
    <property type="entry name" value="Fatty oxidation complex, alpha subunit"/>
    <property type="match status" value="1"/>
</dbReference>
<keyword evidence="6" id="KW-0520">NAD</keyword>
<dbReference type="EMBL" id="CP011307">
    <property type="protein sequence ID" value="ALP92987.1"/>
    <property type="molecule type" value="Genomic_DNA"/>
</dbReference>
<dbReference type="GO" id="GO:0006635">
    <property type="term" value="P:fatty acid beta-oxidation"/>
    <property type="evidence" value="ECO:0007669"/>
    <property type="project" value="TreeGrafter"/>
</dbReference>
<evidence type="ECO:0000256" key="1">
    <source>
        <dbReference type="ARBA" id="ARBA00005086"/>
    </source>
</evidence>
<dbReference type="PATRIC" id="fig|1297617.4.peg.600"/>
<dbReference type="PIRSF" id="PIRSF000105">
    <property type="entry name" value="HCDH"/>
    <property type="match status" value="1"/>
</dbReference>
<dbReference type="Pfam" id="PF02737">
    <property type="entry name" value="3HCDH_N"/>
    <property type="match status" value="1"/>
</dbReference>
<protein>
    <recommendedName>
        <fullName evidence="4">3-hydroxybutyryl-CoA dehydrogenase</fullName>
    </recommendedName>
</protein>
<feature type="binding site" evidence="6">
    <location>
        <position position="272"/>
    </location>
    <ligand>
        <name>NAD(+)</name>
        <dbReference type="ChEBI" id="CHEBI:57540"/>
    </ligand>
</feature>
<proteinExistence type="inferred from homology"/>
<evidence type="ECO:0000313" key="10">
    <source>
        <dbReference type="Proteomes" id="UP000064844"/>
    </source>
</evidence>
<dbReference type="InterPro" id="IPR022694">
    <property type="entry name" value="3-OHacyl-CoA_DH"/>
</dbReference>
<dbReference type="AlphaFoldDB" id="A0A0S2W0W2"/>
<evidence type="ECO:0000256" key="6">
    <source>
        <dbReference type="PIRSR" id="PIRSR000105-2"/>
    </source>
</evidence>
<dbReference type="KEGG" id="ibu:IB211_00592c"/>
<organism evidence="9 10">
    <name type="scientific">Intestinimonas butyriciproducens</name>
    <dbReference type="NCBI Taxonomy" id="1297617"/>
    <lineage>
        <taxon>Bacteria</taxon>
        <taxon>Bacillati</taxon>
        <taxon>Bacillota</taxon>
        <taxon>Clostridia</taxon>
        <taxon>Eubacteriales</taxon>
        <taxon>Intestinimonas</taxon>
    </lineage>
</organism>
<feature type="domain" description="3-hydroxyacyl-CoA dehydrogenase C-terminal" evidence="7">
    <location>
        <begin position="184"/>
        <end position="280"/>
    </location>
</feature>
<dbReference type="eggNOG" id="COG1250">
    <property type="taxonomic scope" value="Bacteria"/>
</dbReference>
<evidence type="ECO:0000256" key="3">
    <source>
        <dbReference type="ARBA" id="ARBA00023002"/>
    </source>
</evidence>
<comment type="pathway">
    <text evidence="1">Lipid metabolism; butanoate metabolism.</text>
</comment>
<dbReference type="InterPro" id="IPR006176">
    <property type="entry name" value="3-OHacyl-CoA_DH_NAD-bd"/>
</dbReference>
<name>A0A0S2W0W2_9FIRM</name>
<feature type="binding site" evidence="6">
    <location>
        <position position="117"/>
    </location>
    <ligand>
        <name>NAD(+)</name>
        <dbReference type="ChEBI" id="CHEBI:57540"/>
    </ligand>
</feature>
<feature type="binding site" evidence="6">
    <location>
        <position position="141"/>
    </location>
    <ligand>
        <name>NAD(+)</name>
        <dbReference type="ChEBI" id="CHEBI:57540"/>
    </ligand>
</feature>
<feature type="binding site" evidence="6">
    <location>
        <position position="90"/>
    </location>
    <ligand>
        <name>NAD(+)</name>
        <dbReference type="ChEBI" id="CHEBI:57540"/>
    </ligand>
</feature>
<sequence length="283" mass="30546">MQKIVVIGGGTMGLDIAQVFARKSFDVVVRDIKDELIQASRTRLVKGLDKLVAKGKMDEAKKADILAHITFTTDLQEAADADLVVEAATENPTIKKGIFTDLDGICKPETILASNTSSISITEIGAVTKRPEQVIGMHFFNPATVMKLVEVIRGAKTSDETYSTIAALASELGKEPVEVNEAPGFVVNKILIPLVNEGIDLVYTGVASVEGVDKAMKLGANHPMGPLELGDLIGLDVCLAIMDVLYQETGDSKYRASLLLRKMVRAGYLGRKTGKGFYDYSRK</sequence>
<dbReference type="SUPFAM" id="SSF51735">
    <property type="entry name" value="NAD(P)-binding Rossmann-fold domains"/>
    <property type="match status" value="1"/>
</dbReference>
<accession>A0A0S2W0W2</accession>
<evidence type="ECO:0000256" key="2">
    <source>
        <dbReference type="ARBA" id="ARBA00009463"/>
    </source>
</evidence>
<dbReference type="GO" id="GO:0008691">
    <property type="term" value="F:3-hydroxybutyryl-CoA dehydrogenase activity"/>
    <property type="evidence" value="ECO:0007669"/>
    <property type="project" value="TreeGrafter"/>
</dbReference>
<dbReference type="InterPro" id="IPR013328">
    <property type="entry name" value="6PGD_dom2"/>
</dbReference>
<dbReference type="RefSeq" id="WP_058117044.1">
    <property type="nucleotide sequence ID" value="NZ_CP011307.1"/>
</dbReference>
<feature type="binding site" evidence="6">
    <location>
        <position position="95"/>
    </location>
    <ligand>
        <name>NAD(+)</name>
        <dbReference type="ChEBI" id="CHEBI:57540"/>
    </ligand>
</feature>
<gene>
    <name evidence="9" type="ORF">IB211_00592c</name>
</gene>
<dbReference type="PRINTS" id="PR00411">
    <property type="entry name" value="PNDRDTASEI"/>
</dbReference>
<dbReference type="GO" id="GO:0070403">
    <property type="term" value="F:NAD+ binding"/>
    <property type="evidence" value="ECO:0007669"/>
    <property type="project" value="InterPro"/>
</dbReference>
<evidence type="ECO:0000259" key="8">
    <source>
        <dbReference type="Pfam" id="PF02737"/>
    </source>
</evidence>
<dbReference type="Proteomes" id="UP000064844">
    <property type="component" value="Chromosome"/>
</dbReference>
<evidence type="ECO:0000256" key="5">
    <source>
        <dbReference type="PIRSR" id="PIRSR000105-1"/>
    </source>
</evidence>
<dbReference type="Gene3D" id="1.10.1040.10">
    <property type="entry name" value="N-(1-d-carboxylethyl)-l-norvaline Dehydrogenase, domain 2"/>
    <property type="match status" value="1"/>
</dbReference>
<feature type="domain" description="3-hydroxyacyl-CoA dehydrogenase NAD binding" evidence="8">
    <location>
        <begin position="3"/>
        <end position="181"/>
    </location>
</feature>
<dbReference type="InterPro" id="IPR036291">
    <property type="entry name" value="NAD(P)-bd_dom_sf"/>
</dbReference>
<feature type="binding site" evidence="6">
    <location>
        <begin position="8"/>
        <end position="13"/>
    </location>
    <ligand>
        <name>NAD(+)</name>
        <dbReference type="ChEBI" id="CHEBI:57540"/>
    </ligand>
</feature>
<dbReference type="PANTHER" id="PTHR48075">
    <property type="entry name" value="3-HYDROXYACYL-COA DEHYDROGENASE FAMILY PROTEIN"/>
    <property type="match status" value="1"/>
</dbReference>
<dbReference type="InterPro" id="IPR006108">
    <property type="entry name" value="3HC_DH_C"/>
</dbReference>
<dbReference type="SUPFAM" id="SSF48179">
    <property type="entry name" value="6-phosphogluconate dehydrogenase C-terminal domain-like"/>
    <property type="match status" value="1"/>
</dbReference>
<dbReference type="PANTHER" id="PTHR48075:SF5">
    <property type="entry name" value="3-HYDROXYBUTYRYL-COA DEHYDROGENASE"/>
    <property type="match status" value="1"/>
</dbReference>
<feature type="binding site" evidence="6">
    <location>
        <position position="31"/>
    </location>
    <ligand>
        <name>NAD(+)</name>
        <dbReference type="ChEBI" id="CHEBI:57540"/>
    </ligand>
</feature>
<dbReference type="NCBIfam" id="NF004474">
    <property type="entry name" value="PRK05808.1"/>
    <property type="match status" value="1"/>
</dbReference>
<feature type="site" description="Important for catalytic activity" evidence="5">
    <location>
        <position position="138"/>
    </location>
</feature>
<dbReference type="Gene3D" id="3.40.50.720">
    <property type="entry name" value="NAD(P)-binding Rossmann-like Domain"/>
    <property type="match status" value="1"/>
</dbReference>
<reference evidence="9 10" key="1">
    <citation type="journal article" date="2015" name="Nat. Commun.">
        <title>Production of butyrate from lysine and the Amadori product fructoselysine by a human gut commensal.</title>
        <authorList>
            <person name="Bui T.P."/>
            <person name="Ritari J."/>
            <person name="Boeren S."/>
            <person name="de Waard P."/>
            <person name="Plugge C.M."/>
            <person name="de Vos W.M."/>
        </authorList>
    </citation>
    <scope>NUCLEOTIDE SEQUENCE [LARGE SCALE GENOMIC DNA]</scope>
    <source>
        <strain evidence="9 10">AF211</strain>
    </source>
</reference>
<dbReference type="NCBIfam" id="NF005875">
    <property type="entry name" value="PRK07819.1"/>
    <property type="match status" value="1"/>
</dbReference>
<dbReference type="InterPro" id="IPR008927">
    <property type="entry name" value="6-PGluconate_DH-like_C_sf"/>
</dbReference>
<reference evidence="10" key="2">
    <citation type="submission" date="2015-04" db="EMBL/GenBank/DDBJ databases">
        <title>A butyrogenic pathway from the amino acid lysine in a human gut commensal.</title>
        <authorList>
            <person name="de Vos W.M."/>
            <person name="Bui N.T.P."/>
            <person name="Plugge C.M."/>
            <person name="Ritari J."/>
        </authorList>
    </citation>
    <scope>NUCLEOTIDE SEQUENCE [LARGE SCALE GENOMIC DNA]</scope>
    <source>
        <strain evidence="10">AF211</strain>
    </source>
</reference>
<keyword evidence="10" id="KW-1185">Reference proteome</keyword>
<dbReference type="Pfam" id="PF00725">
    <property type="entry name" value="3HCDH"/>
    <property type="match status" value="1"/>
</dbReference>
<keyword evidence="3 9" id="KW-0560">Oxidoreductase</keyword>
<evidence type="ECO:0000256" key="4">
    <source>
        <dbReference type="ARBA" id="ARBA00067747"/>
    </source>
</evidence>
<comment type="similarity">
    <text evidence="2">Belongs to the 3-hydroxyacyl-CoA dehydrogenase family.</text>
</comment>